<dbReference type="Pfam" id="PF06485">
    <property type="entry name" value="Tab2-like_N"/>
    <property type="match status" value="1"/>
</dbReference>
<dbReference type="PANTHER" id="PTHR34556">
    <property type="match status" value="1"/>
</dbReference>
<feature type="signal peptide" evidence="2">
    <location>
        <begin position="1"/>
        <end position="32"/>
    </location>
</feature>
<dbReference type="Gene3D" id="1.25.10.10">
    <property type="entry name" value="Leucine-rich Repeat Variant"/>
    <property type="match status" value="1"/>
</dbReference>
<dbReference type="SUPFAM" id="SSF48371">
    <property type="entry name" value="ARM repeat"/>
    <property type="match status" value="1"/>
</dbReference>
<evidence type="ECO:0000259" key="3">
    <source>
        <dbReference type="Pfam" id="PF06485"/>
    </source>
</evidence>
<feature type="region of interest" description="Disordered" evidence="1">
    <location>
        <begin position="374"/>
        <end position="442"/>
    </location>
</feature>
<sequence>MPATSARRRMSLRLLAAAAAAALLQIFSCCNCDAFVTTTTPPTTTTPRLFAPVVTSSRRRVLPSLLFSSPSSSSSSSSSISSSSGDGPVEDLSSSTILLNFNWDKVSNEWELDCYSRPVLVDGKKKLWELLITDSTGNLRICRSLPSNKVNSREVRRVIEDIINESEVKPDTIRFFRGAMFNMINIALSDIDVVAKPSRCTFALAQWIEERNRDVYPKMKGYQPTMSGIGGIGGTFLDIRTAVKLPDALRGEKYAFVGLPLAEFLEGGGVNNDNIGVGRLCPVDTSLPADSFVQGVIILTSRASALASWLAGTEVAGVKADLRKRELVMETDIDNQYLMAKLNEDQRREAANFEEGKDALNGLHFICVQRDENDDDPAGVSFRKKKSAKGDAAGKDAAASALSPSEKSSSGAGAADDAREPESNKSTTASATNMPARPPQMEDIPDLLETMTNEKGEKSAAATKRIYELCDVGHKQNRVPMVCSGKYDVLTPLAMCLTQESGDGRHLACLALNNLSIPTENKRVMALGPSSSAVIGGLCKVIAEDKQESYLCCICLMNLSFLEASITSMLQHSPVPDGADPLPPLNNPESLLRILEKLLKNAPAVPKSGSGKSEGVRWACGLIKNLAKSEENAALFGKTDIPKCVVGNIRNATAPPSRWTSNSLEDFSLFVVLNLAQWPVSRQALIEAGAIDVIKPIMAEGDLQGLKATMACAFLGAPWTDFPEGGSSAAKSISELMTNIIEKKGKDGQYAYGVFKLYTATKAYRDLCYAANSADHDADAADSNTKVLAVPSAVALCLQVVSDLVLAADDEVNGGSKYVPDVKSAEYSASAVSYMLPAILQAGEPPRKSIQSEKACGEIATMLTQYANLAGTSAQGKEAALRAAEEIRAASGSARPILEISHESWTQYRKREGQPLDQFLSQEKGIEVDESGPLDFLPCVNSDSGCSIL</sequence>
<organism evidence="5 6">
    <name type="scientific">Discostella pseudostelligera</name>
    <dbReference type="NCBI Taxonomy" id="259834"/>
    <lineage>
        <taxon>Eukaryota</taxon>
        <taxon>Sar</taxon>
        <taxon>Stramenopiles</taxon>
        <taxon>Ochrophyta</taxon>
        <taxon>Bacillariophyta</taxon>
        <taxon>Coscinodiscophyceae</taxon>
        <taxon>Thalassiosirophycidae</taxon>
        <taxon>Stephanodiscales</taxon>
        <taxon>Stephanodiscaceae</taxon>
        <taxon>Discostella</taxon>
    </lineage>
</organism>
<feature type="compositionally biased region" description="Low complexity" evidence="1">
    <location>
        <begin position="395"/>
        <end position="415"/>
    </location>
</feature>
<feature type="compositionally biased region" description="Polar residues" evidence="1">
    <location>
        <begin position="424"/>
        <end position="433"/>
    </location>
</feature>
<feature type="region of interest" description="Disordered" evidence="1">
    <location>
        <begin position="67"/>
        <end position="88"/>
    </location>
</feature>
<dbReference type="InterPro" id="IPR046760">
    <property type="entry name" value="Tab2-like_N"/>
</dbReference>
<keyword evidence="2" id="KW-0732">Signal</keyword>
<evidence type="ECO:0000256" key="1">
    <source>
        <dbReference type="SAM" id="MobiDB-lite"/>
    </source>
</evidence>
<reference evidence="5 6" key="1">
    <citation type="submission" date="2024-10" db="EMBL/GenBank/DDBJ databases">
        <title>Updated reference genomes for cyclostephanoid diatoms.</title>
        <authorList>
            <person name="Roberts W.R."/>
            <person name="Alverson A.J."/>
        </authorList>
    </citation>
    <scope>NUCLEOTIDE SEQUENCE [LARGE SCALE GENOMIC DNA]</scope>
    <source>
        <strain evidence="5 6">AJA232-27</strain>
    </source>
</reference>
<feature type="compositionally biased region" description="Low complexity" evidence="1">
    <location>
        <begin position="67"/>
        <end position="84"/>
    </location>
</feature>
<accession>A0ABD3MX31</accession>
<dbReference type="AlphaFoldDB" id="A0ABD3MX31"/>
<dbReference type="InterPro" id="IPR011989">
    <property type="entry name" value="ARM-like"/>
</dbReference>
<comment type="caution">
    <text evidence="5">The sequence shown here is derived from an EMBL/GenBank/DDBJ whole genome shotgun (WGS) entry which is preliminary data.</text>
</comment>
<dbReference type="PANTHER" id="PTHR34556:SF2">
    <property type="entry name" value="PROTEIN TAB2 HOMOLOG, CHLOROPLASTIC"/>
    <property type="match status" value="1"/>
</dbReference>
<dbReference type="InterPro" id="IPR009472">
    <property type="entry name" value="Tab2-like"/>
</dbReference>
<name>A0ABD3MX31_9STRA</name>
<evidence type="ECO:0000313" key="5">
    <source>
        <dbReference type="EMBL" id="KAL3766521.1"/>
    </source>
</evidence>
<dbReference type="Pfam" id="PF20429">
    <property type="entry name" value="Tab2-like_C"/>
    <property type="match status" value="1"/>
</dbReference>
<proteinExistence type="predicted"/>
<feature type="domain" description="RNA-binding protein Tab2/Atab2 C-terminal" evidence="4">
    <location>
        <begin position="237"/>
        <end position="379"/>
    </location>
</feature>
<evidence type="ECO:0000313" key="6">
    <source>
        <dbReference type="Proteomes" id="UP001530293"/>
    </source>
</evidence>
<protein>
    <submittedName>
        <fullName evidence="5">Uncharacterized protein</fullName>
    </submittedName>
</protein>
<dbReference type="Proteomes" id="UP001530293">
    <property type="component" value="Unassembled WGS sequence"/>
</dbReference>
<dbReference type="EMBL" id="JALLBG020000084">
    <property type="protein sequence ID" value="KAL3766521.1"/>
    <property type="molecule type" value="Genomic_DNA"/>
</dbReference>
<dbReference type="InterPro" id="IPR016024">
    <property type="entry name" value="ARM-type_fold"/>
</dbReference>
<evidence type="ECO:0000256" key="2">
    <source>
        <dbReference type="SAM" id="SignalP"/>
    </source>
</evidence>
<gene>
    <name evidence="5" type="ORF">ACHAWU_000316</name>
</gene>
<evidence type="ECO:0000259" key="4">
    <source>
        <dbReference type="Pfam" id="PF20429"/>
    </source>
</evidence>
<feature type="chain" id="PRO_5044803025" evidence="2">
    <location>
        <begin position="33"/>
        <end position="949"/>
    </location>
</feature>
<feature type="domain" description="RNA-binding protein Tab2-like N-terminal" evidence="3">
    <location>
        <begin position="110"/>
        <end position="211"/>
    </location>
</feature>
<keyword evidence="6" id="KW-1185">Reference proteome</keyword>
<dbReference type="InterPro" id="IPR046761">
    <property type="entry name" value="Tab2-like_C"/>
</dbReference>